<organism evidence="1 2">
    <name type="scientific">Acinetobacter phage 133</name>
    <dbReference type="NCBI Taxonomy" id="2919552"/>
    <lineage>
        <taxon>Viruses</taxon>
        <taxon>Duplodnaviria</taxon>
        <taxon>Heunggongvirae</taxon>
        <taxon>Uroviricota</taxon>
        <taxon>Caudoviricetes</taxon>
        <taxon>Pantevenvirales</taxon>
        <taxon>Straboviridae</taxon>
        <taxon>Tevenvirinae</taxon>
        <taxon>Centumtrigintavirus</taxon>
        <taxon>Centumtrigintavirus cv133</taxon>
        <taxon>Acinetobacter virus 133</taxon>
    </lineage>
</organism>
<keyword evidence="2" id="KW-1185">Reference proteome</keyword>
<reference evidence="1 2" key="1">
    <citation type="journal article" date="2010" name="Virol. J.">
        <title>Genomes of the T4-related bacteriophages as windows on microbial genome evolution.</title>
        <authorList>
            <person name="Petrov V.M."/>
            <person name="Ratnayaka S."/>
            <person name="Nolan J.M."/>
            <person name="Miller E.S."/>
            <person name="Karam J.D."/>
        </authorList>
    </citation>
    <scope>NUCLEOTIDE SEQUENCE [LARGE SCALE GENOMIC DNA]</scope>
    <source>
        <strain evidence="1">Acj133</strain>
    </source>
</reference>
<dbReference type="EMBL" id="HM114315">
    <property type="protein sequence ID" value="ADJ19393.1"/>
    <property type="molecule type" value="Genomic_DNA"/>
</dbReference>
<dbReference type="KEGG" id="vg:10323033"/>
<dbReference type="Proteomes" id="UP000000330">
    <property type="component" value="Segment"/>
</dbReference>
<proteinExistence type="predicted"/>
<accession>D9I612</accession>
<name>D9I612_9CAUD</name>
<gene>
    <name evidence="1" type="ORF">Acj133p046</name>
</gene>
<dbReference type="RefSeq" id="YP_004300627.1">
    <property type="nucleotide sequence ID" value="NC_015250.1"/>
</dbReference>
<evidence type="ECO:0000313" key="2">
    <source>
        <dbReference type="Proteomes" id="UP000000330"/>
    </source>
</evidence>
<dbReference type="GeneID" id="10323033"/>
<sequence length="149" mass="17480">MKTGLKLIEQLRDKAKLIKIDIQRVNATLRMIDATSQAAYEALQLALANAQDPTKDSSLQYKVARTMDKHKARHDERWVSLDKVKFGLVMQQKAYGNAIQQLISLHHQPVTPPDWYIIREEMGILRNLLTQLTTDHYYDMRFYEYPEIY</sequence>
<evidence type="ECO:0000313" key="1">
    <source>
        <dbReference type="EMBL" id="ADJ19393.1"/>
    </source>
</evidence>
<protein>
    <submittedName>
        <fullName evidence="1">Uncharacterized protein</fullName>
    </submittedName>
</protein>